<evidence type="ECO:0000256" key="5">
    <source>
        <dbReference type="ARBA" id="ARBA00023157"/>
    </source>
</evidence>
<name>A0A9Q0HFB2_9MAGN</name>
<comment type="subcellular location">
    <subcellularLocation>
        <location evidence="1 6">Secreted</location>
    </subcellularLocation>
</comment>
<reference evidence="7" key="1">
    <citation type="journal article" date="2023" name="Plant J.">
        <title>The genome of the king protea, Protea cynaroides.</title>
        <authorList>
            <person name="Chang J."/>
            <person name="Duong T.A."/>
            <person name="Schoeman C."/>
            <person name="Ma X."/>
            <person name="Roodt D."/>
            <person name="Barker N."/>
            <person name="Li Z."/>
            <person name="Van de Peer Y."/>
            <person name="Mizrachi E."/>
        </authorList>
    </citation>
    <scope>NUCLEOTIDE SEQUENCE</scope>
    <source>
        <tissue evidence="7">Young leaves</tissue>
    </source>
</reference>
<dbReference type="Proteomes" id="UP001141806">
    <property type="component" value="Unassembled WGS sequence"/>
</dbReference>
<dbReference type="AlphaFoldDB" id="A0A9Q0HFB2"/>
<dbReference type="GO" id="GO:0005576">
    <property type="term" value="C:extracellular region"/>
    <property type="evidence" value="ECO:0007669"/>
    <property type="project" value="UniProtKB-SubCell"/>
</dbReference>
<dbReference type="InterPro" id="IPR039455">
    <property type="entry name" value="EPFL"/>
</dbReference>
<keyword evidence="6" id="KW-0217">Developmental protein</keyword>
<evidence type="ECO:0000313" key="7">
    <source>
        <dbReference type="EMBL" id="KAJ4963668.1"/>
    </source>
</evidence>
<evidence type="ECO:0000313" key="8">
    <source>
        <dbReference type="Proteomes" id="UP001141806"/>
    </source>
</evidence>
<evidence type="ECO:0000256" key="2">
    <source>
        <dbReference type="ARBA" id="ARBA00008127"/>
    </source>
</evidence>
<dbReference type="OrthoDB" id="771316at2759"/>
<gene>
    <name evidence="7" type="ORF">NE237_023607</name>
</gene>
<keyword evidence="3 6" id="KW-0964">Secreted</keyword>
<dbReference type="GO" id="GO:0010052">
    <property type="term" value="P:guard cell differentiation"/>
    <property type="evidence" value="ECO:0007669"/>
    <property type="project" value="UniProtKB-UniRule"/>
</dbReference>
<evidence type="ECO:0000256" key="6">
    <source>
        <dbReference type="RuleBase" id="RU367102"/>
    </source>
</evidence>
<dbReference type="PANTHER" id="PTHR33109:SF6">
    <property type="entry name" value="EPIDERMAL PATTERNING FACTOR-LIKE PROTEIN 7-RELATED"/>
    <property type="match status" value="1"/>
</dbReference>
<evidence type="ECO:0000256" key="4">
    <source>
        <dbReference type="ARBA" id="ARBA00022729"/>
    </source>
</evidence>
<comment type="caution">
    <text evidence="7">The sequence shown here is derived from an EMBL/GenBank/DDBJ whole genome shotgun (WGS) entry which is preliminary data.</text>
</comment>
<accession>A0A9Q0HFB2</accession>
<dbReference type="EMBL" id="JAMYWD010000008">
    <property type="protein sequence ID" value="KAJ4963668.1"/>
    <property type="molecule type" value="Genomic_DNA"/>
</dbReference>
<dbReference type="PANTHER" id="PTHR33109">
    <property type="entry name" value="EPIDERMAL PATTERNING FACTOR-LIKE PROTEIN 4"/>
    <property type="match status" value="1"/>
</dbReference>
<dbReference type="Pfam" id="PF17181">
    <property type="entry name" value="EPF"/>
    <property type="match status" value="1"/>
</dbReference>
<keyword evidence="5" id="KW-1015">Disulfide bond</keyword>
<comment type="function">
    <text evidence="6">Controls stomatal patterning.</text>
</comment>
<protein>
    <recommendedName>
        <fullName evidence="6">Epidermal patterning factor-like protein</fullName>
    </recommendedName>
</protein>
<keyword evidence="4" id="KW-0732">Signal</keyword>
<organism evidence="7 8">
    <name type="scientific">Protea cynaroides</name>
    <dbReference type="NCBI Taxonomy" id="273540"/>
    <lineage>
        <taxon>Eukaryota</taxon>
        <taxon>Viridiplantae</taxon>
        <taxon>Streptophyta</taxon>
        <taxon>Embryophyta</taxon>
        <taxon>Tracheophyta</taxon>
        <taxon>Spermatophyta</taxon>
        <taxon>Magnoliopsida</taxon>
        <taxon>Proteales</taxon>
        <taxon>Proteaceae</taxon>
        <taxon>Protea</taxon>
    </lineage>
</organism>
<proteinExistence type="inferred from homology"/>
<evidence type="ECO:0000256" key="3">
    <source>
        <dbReference type="ARBA" id="ARBA00022525"/>
    </source>
</evidence>
<sequence>MKFFSPFVAYTAFFLAAILLGFPTTSRSIRVALPDKTAVSFKSQPGSTSGTSKEKLEELGMEMSFPTGSSLPDCSHACGPCSPCKRVMVSFDCSNSAESCPIVYRFTTSQLQTPEKSVFIMENHNLAGECVYAVIQQLKFMGASPRT</sequence>
<evidence type="ECO:0000256" key="1">
    <source>
        <dbReference type="ARBA" id="ARBA00004613"/>
    </source>
</evidence>
<comment type="similarity">
    <text evidence="2 6">Belongs to the plant cysteine rich small secretory peptide family. Epidermal patterning factor subfamily.</text>
</comment>
<keyword evidence="8" id="KW-1185">Reference proteome</keyword>